<dbReference type="EMBL" id="FNFB01000010">
    <property type="protein sequence ID" value="SDK67702.1"/>
    <property type="molecule type" value="Genomic_DNA"/>
</dbReference>
<feature type="transmembrane region" description="Helical" evidence="1">
    <location>
        <begin position="20"/>
        <end position="41"/>
    </location>
</feature>
<feature type="transmembrane region" description="Helical" evidence="1">
    <location>
        <begin position="47"/>
        <end position="68"/>
    </location>
</feature>
<feature type="transmembrane region" description="Helical" evidence="1">
    <location>
        <begin position="112"/>
        <end position="132"/>
    </location>
</feature>
<feature type="transmembrane region" description="Helical" evidence="1">
    <location>
        <begin position="80"/>
        <end position="100"/>
    </location>
</feature>
<evidence type="ECO:0000313" key="2">
    <source>
        <dbReference type="EMBL" id="SDK67702.1"/>
    </source>
</evidence>
<dbReference type="Proteomes" id="UP000198683">
    <property type="component" value="Unassembled WGS sequence"/>
</dbReference>
<gene>
    <name evidence="2" type="ORF">SAMN05421874_11012</name>
</gene>
<protein>
    <recommendedName>
        <fullName evidence="4">Integral membrane protein</fullName>
    </recommendedName>
</protein>
<sequence>MINMAVQAEKMPAILAATRFVVVVQLAFGLFGAAIMTPLFMGAFSHPALLVLLMPYVVVLVCMGLLVFRWSSRQKWVRWGGIAFEGVMVGYHLVMAVVHAEFGWMTLVHPSTVLPAAIVIGLLTPSAVRWFVR</sequence>
<proteinExistence type="predicted"/>
<organism evidence="2 3">
    <name type="scientific">Nonomuraea maritima</name>
    <dbReference type="NCBI Taxonomy" id="683260"/>
    <lineage>
        <taxon>Bacteria</taxon>
        <taxon>Bacillati</taxon>
        <taxon>Actinomycetota</taxon>
        <taxon>Actinomycetes</taxon>
        <taxon>Streptosporangiales</taxon>
        <taxon>Streptosporangiaceae</taxon>
        <taxon>Nonomuraea</taxon>
    </lineage>
</organism>
<reference evidence="2 3" key="1">
    <citation type="submission" date="2016-10" db="EMBL/GenBank/DDBJ databases">
        <authorList>
            <person name="de Groot N.N."/>
        </authorList>
    </citation>
    <scope>NUCLEOTIDE SEQUENCE [LARGE SCALE GENOMIC DNA]</scope>
    <source>
        <strain evidence="2 3">CGMCC 4.5681</strain>
    </source>
</reference>
<keyword evidence="1" id="KW-1133">Transmembrane helix</keyword>
<dbReference type="RefSeq" id="WP_090766182.1">
    <property type="nucleotide sequence ID" value="NZ_FNFB01000010.1"/>
</dbReference>
<evidence type="ECO:0008006" key="4">
    <source>
        <dbReference type="Google" id="ProtNLM"/>
    </source>
</evidence>
<accession>A0A1G9DV37</accession>
<keyword evidence="1" id="KW-0472">Membrane</keyword>
<name>A0A1G9DV37_9ACTN</name>
<dbReference type="AlphaFoldDB" id="A0A1G9DV37"/>
<evidence type="ECO:0000256" key="1">
    <source>
        <dbReference type="SAM" id="Phobius"/>
    </source>
</evidence>
<keyword evidence="3" id="KW-1185">Reference proteome</keyword>
<keyword evidence="1" id="KW-0812">Transmembrane</keyword>
<evidence type="ECO:0000313" key="3">
    <source>
        <dbReference type="Proteomes" id="UP000198683"/>
    </source>
</evidence>